<proteinExistence type="predicted"/>
<feature type="non-terminal residue" evidence="3">
    <location>
        <position position="1"/>
    </location>
</feature>
<evidence type="ECO:0000256" key="2">
    <source>
        <dbReference type="ARBA" id="ARBA00022801"/>
    </source>
</evidence>
<dbReference type="GO" id="GO:0046872">
    <property type="term" value="F:metal ion binding"/>
    <property type="evidence" value="ECO:0007669"/>
    <property type="project" value="UniProtKB-KW"/>
</dbReference>
<dbReference type="GO" id="GO:0050480">
    <property type="term" value="F:imidazolonepropionase activity"/>
    <property type="evidence" value="ECO:0007669"/>
    <property type="project" value="TreeGrafter"/>
</dbReference>
<dbReference type="InterPro" id="IPR005920">
    <property type="entry name" value="HutI"/>
</dbReference>
<dbReference type="InterPro" id="IPR032466">
    <property type="entry name" value="Metal_Hydrolase"/>
</dbReference>
<accession>T1CJJ4</accession>
<sequence length="256" mass="27636">VVARIRRPPTDRVFDLDGSVVVPAFVDAHTHALFAGSREGELPSKILGATYLDIARAGGGIFRTVRSTRRANADRLIRETSDRLLRAARGGSRTVEVKTGYALTHSGELRLLRLLPAIAHRTGLHIVPTYLGAHAVPPEAKGRRRDYVNEIVRRSIPGVADQGLARFVDVFCEPGFFTVAEAERILRSARAAGLGIKIHADEFVMSGGAALAARLGARSAEHLLRTPSKDRHALARTGVTAVLLPATPWAALASRR</sequence>
<dbReference type="PANTHER" id="PTHR42752">
    <property type="entry name" value="IMIDAZOLONEPROPIONASE"/>
    <property type="match status" value="1"/>
</dbReference>
<reference evidence="3" key="2">
    <citation type="journal article" date="2014" name="ISME J.">
        <title>Microbial stratification in low pH oxic and suboxic macroscopic growths along an acid mine drainage.</title>
        <authorList>
            <person name="Mendez-Garcia C."/>
            <person name="Mesa V."/>
            <person name="Sprenger R.R."/>
            <person name="Richter M."/>
            <person name="Diez M.S."/>
            <person name="Solano J."/>
            <person name="Bargiela R."/>
            <person name="Golyshina O.V."/>
            <person name="Manteca A."/>
            <person name="Ramos J.L."/>
            <person name="Gallego J.R."/>
            <person name="Llorente I."/>
            <person name="Martins Dos Santos V.A."/>
            <person name="Jensen O.N."/>
            <person name="Pelaez A.I."/>
            <person name="Sanchez J."/>
            <person name="Ferrer M."/>
        </authorList>
    </citation>
    <scope>NUCLEOTIDE SEQUENCE</scope>
</reference>
<dbReference type="AlphaFoldDB" id="T1CJJ4"/>
<evidence type="ECO:0000313" key="3">
    <source>
        <dbReference type="EMBL" id="EQD67049.1"/>
    </source>
</evidence>
<reference evidence="3" key="1">
    <citation type="submission" date="2013-08" db="EMBL/GenBank/DDBJ databases">
        <authorList>
            <person name="Mendez C."/>
            <person name="Richter M."/>
            <person name="Ferrer M."/>
            <person name="Sanchez J."/>
        </authorList>
    </citation>
    <scope>NUCLEOTIDE SEQUENCE</scope>
</reference>
<organism evidence="3">
    <name type="scientific">mine drainage metagenome</name>
    <dbReference type="NCBI Taxonomy" id="410659"/>
    <lineage>
        <taxon>unclassified sequences</taxon>
        <taxon>metagenomes</taxon>
        <taxon>ecological metagenomes</taxon>
    </lineage>
</organism>
<dbReference type="Gene3D" id="3.20.20.140">
    <property type="entry name" value="Metal-dependent hydrolases"/>
    <property type="match status" value="1"/>
</dbReference>
<gene>
    <name evidence="3" type="ORF">B2A_00888</name>
</gene>
<dbReference type="SUPFAM" id="SSF51556">
    <property type="entry name" value="Metallo-dependent hydrolases"/>
    <property type="match status" value="1"/>
</dbReference>
<evidence type="ECO:0000256" key="1">
    <source>
        <dbReference type="ARBA" id="ARBA00022723"/>
    </source>
</evidence>
<name>T1CJJ4_9ZZZZ</name>
<comment type="caution">
    <text evidence="3">The sequence shown here is derived from an EMBL/GenBank/DDBJ whole genome shotgun (WGS) entry which is preliminary data.</text>
</comment>
<dbReference type="EMBL" id="AUZZ01000680">
    <property type="protein sequence ID" value="EQD67049.1"/>
    <property type="molecule type" value="Genomic_DNA"/>
</dbReference>
<dbReference type="GO" id="GO:0019556">
    <property type="term" value="P:L-histidine catabolic process to glutamate and formamide"/>
    <property type="evidence" value="ECO:0007669"/>
    <property type="project" value="InterPro"/>
</dbReference>
<feature type="non-terminal residue" evidence="3">
    <location>
        <position position="256"/>
    </location>
</feature>
<keyword evidence="1" id="KW-0479">Metal-binding</keyword>
<dbReference type="PANTHER" id="PTHR42752:SF1">
    <property type="entry name" value="IMIDAZOLONEPROPIONASE-RELATED"/>
    <property type="match status" value="1"/>
</dbReference>
<protein>
    <submittedName>
        <fullName evidence="3">Imidazolonepropionase</fullName>
    </submittedName>
</protein>
<keyword evidence="2" id="KW-0378">Hydrolase</keyword>
<dbReference type="GO" id="GO:0005737">
    <property type="term" value="C:cytoplasm"/>
    <property type="evidence" value="ECO:0007669"/>
    <property type="project" value="InterPro"/>
</dbReference>